<dbReference type="AlphaFoldDB" id="A0A8X7C0X8"/>
<evidence type="ECO:0000313" key="1">
    <source>
        <dbReference type="EMBL" id="GFY50163.1"/>
    </source>
</evidence>
<evidence type="ECO:0000313" key="2">
    <source>
        <dbReference type="Proteomes" id="UP000886998"/>
    </source>
</evidence>
<gene>
    <name evidence="1" type="ORF">TNIN_81581</name>
</gene>
<dbReference type="EMBL" id="BMAV01007336">
    <property type="protein sequence ID" value="GFY50163.1"/>
    <property type="molecule type" value="Genomic_DNA"/>
</dbReference>
<dbReference type="OrthoDB" id="10443326at2759"/>
<dbReference type="Proteomes" id="UP000886998">
    <property type="component" value="Unassembled WGS sequence"/>
</dbReference>
<name>A0A8X7C0X8_9ARAC</name>
<comment type="caution">
    <text evidence="1">The sequence shown here is derived from an EMBL/GenBank/DDBJ whole genome shotgun (WGS) entry which is preliminary data.</text>
</comment>
<organism evidence="1 2">
    <name type="scientific">Trichonephila inaurata madagascariensis</name>
    <dbReference type="NCBI Taxonomy" id="2747483"/>
    <lineage>
        <taxon>Eukaryota</taxon>
        <taxon>Metazoa</taxon>
        <taxon>Ecdysozoa</taxon>
        <taxon>Arthropoda</taxon>
        <taxon>Chelicerata</taxon>
        <taxon>Arachnida</taxon>
        <taxon>Araneae</taxon>
        <taxon>Araneomorphae</taxon>
        <taxon>Entelegynae</taxon>
        <taxon>Araneoidea</taxon>
        <taxon>Nephilidae</taxon>
        <taxon>Trichonephila</taxon>
        <taxon>Trichonephila inaurata</taxon>
    </lineage>
</organism>
<reference evidence="1" key="1">
    <citation type="submission" date="2020-08" db="EMBL/GenBank/DDBJ databases">
        <title>Multicomponent nature underlies the extraordinary mechanical properties of spider dragline silk.</title>
        <authorList>
            <person name="Kono N."/>
            <person name="Nakamura H."/>
            <person name="Mori M."/>
            <person name="Yoshida Y."/>
            <person name="Ohtoshi R."/>
            <person name="Malay A.D."/>
            <person name="Moran D.A.P."/>
            <person name="Tomita M."/>
            <person name="Numata K."/>
            <person name="Arakawa K."/>
        </authorList>
    </citation>
    <scope>NUCLEOTIDE SEQUENCE</scope>
</reference>
<keyword evidence="2" id="KW-1185">Reference proteome</keyword>
<protein>
    <submittedName>
        <fullName evidence="1">Uncharacterized protein</fullName>
    </submittedName>
</protein>
<accession>A0A8X7C0X8</accession>
<sequence>MAQFQSPLWTHIRGHMRFDSFDWYEPRLRTASRLWGHRSLQLVTGCASLWESPEQLKASILRCRSWCDSPSSFDSICYLQPQ</sequence>
<proteinExistence type="predicted"/>